<keyword evidence="2" id="KW-1185">Reference proteome</keyword>
<sequence length="114" mass="13283">KFSSKSGDTIRYYKPLTLLKGIQTGATFSKPHIGWLIGNGQKIDLWRDTWATDIQLMEYIDMPRRLRKKCKARLNDFINLRGWHFPNDLLLLLLILGINIQNIQCNPNSHDTMI</sequence>
<evidence type="ECO:0000313" key="1">
    <source>
        <dbReference type="EMBL" id="KAF6157056.1"/>
    </source>
</evidence>
<reference evidence="1 2" key="1">
    <citation type="journal article" date="2020" name="IScience">
        <title>Genome Sequencing of the Endangered Kingdonia uniflora (Circaeasteraceae, Ranunculales) Reveals Potential Mechanisms of Evolutionary Specialization.</title>
        <authorList>
            <person name="Sun Y."/>
            <person name="Deng T."/>
            <person name="Zhang A."/>
            <person name="Moore M.J."/>
            <person name="Landis J.B."/>
            <person name="Lin N."/>
            <person name="Zhang H."/>
            <person name="Zhang X."/>
            <person name="Huang J."/>
            <person name="Zhang X."/>
            <person name="Sun H."/>
            <person name="Wang H."/>
        </authorList>
    </citation>
    <scope>NUCLEOTIDE SEQUENCE [LARGE SCALE GENOMIC DNA]</scope>
    <source>
        <strain evidence="1">TB1705</strain>
        <tissue evidence="1">Leaf</tissue>
    </source>
</reference>
<feature type="non-terminal residue" evidence="1">
    <location>
        <position position="1"/>
    </location>
</feature>
<gene>
    <name evidence="1" type="ORF">GIB67_041517</name>
</gene>
<name>A0A7J7MQ97_9MAGN</name>
<organism evidence="1 2">
    <name type="scientific">Kingdonia uniflora</name>
    <dbReference type="NCBI Taxonomy" id="39325"/>
    <lineage>
        <taxon>Eukaryota</taxon>
        <taxon>Viridiplantae</taxon>
        <taxon>Streptophyta</taxon>
        <taxon>Embryophyta</taxon>
        <taxon>Tracheophyta</taxon>
        <taxon>Spermatophyta</taxon>
        <taxon>Magnoliopsida</taxon>
        <taxon>Ranunculales</taxon>
        <taxon>Circaeasteraceae</taxon>
        <taxon>Kingdonia</taxon>
    </lineage>
</organism>
<comment type="caution">
    <text evidence="1">The sequence shown here is derived from an EMBL/GenBank/DDBJ whole genome shotgun (WGS) entry which is preliminary data.</text>
</comment>
<dbReference type="EMBL" id="JACGCM010001281">
    <property type="protein sequence ID" value="KAF6157056.1"/>
    <property type="molecule type" value="Genomic_DNA"/>
</dbReference>
<dbReference type="Proteomes" id="UP000541444">
    <property type="component" value="Unassembled WGS sequence"/>
</dbReference>
<evidence type="ECO:0000313" key="2">
    <source>
        <dbReference type="Proteomes" id="UP000541444"/>
    </source>
</evidence>
<accession>A0A7J7MQ97</accession>
<protein>
    <submittedName>
        <fullName evidence="1">Uncharacterized protein</fullName>
    </submittedName>
</protein>
<proteinExistence type="predicted"/>
<dbReference type="AlphaFoldDB" id="A0A7J7MQ97"/>